<evidence type="ECO:0000313" key="5">
    <source>
        <dbReference type="EMBL" id="GEV64836.1"/>
    </source>
</evidence>
<dbReference type="InterPro" id="IPR039537">
    <property type="entry name" value="Retrotran_Ty1/copia-like"/>
</dbReference>
<dbReference type="InterPro" id="IPR013103">
    <property type="entry name" value="RVT_2"/>
</dbReference>
<dbReference type="InterPro" id="IPR043502">
    <property type="entry name" value="DNA/RNA_pol_sf"/>
</dbReference>
<dbReference type="SUPFAM" id="SSF56672">
    <property type="entry name" value="DNA/RNA polymerases"/>
    <property type="match status" value="1"/>
</dbReference>
<feature type="domain" description="GAG-pre-integrase" evidence="4">
    <location>
        <begin position="52"/>
        <end position="105"/>
    </location>
</feature>
<keyword evidence="1" id="KW-0479">Metal-binding</keyword>
<proteinExistence type="predicted"/>
<reference evidence="5" key="1">
    <citation type="journal article" date="2019" name="Sci. Rep.">
        <title>Draft genome of Tanacetum cinerariifolium, the natural source of mosquito coil.</title>
        <authorList>
            <person name="Yamashiro T."/>
            <person name="Shiraishi A."/>
            <person name="Satake H."/>
            <person name="Nakayama K."/>
        </authorList>
    </citation>
    <scope>NUCLEOTIDE SEQUENCE</scope>
</reference>
<evidence type="ECO:0000256" key="1">
    <source>
        <dbReference type="ARBA" id="ARBA00022723"/>
    </source>
</evidence>
<evidence type="ECO:0000259" key="4">
    <source>
        <dbReference type="Pfam" id="PF13976"/>
    </source>
</evidence>
<comment type="caution">
    <text evidence="5">The sequence shown here is derived from an EMBL/GenBank/DDBJ whole genome shotgun (WGS) entry which is preliminary data.</text>
</comment>
<dbReference type="EMBL" id="BKCJ010029834">
    <property type="protein sequence ID" value="GEV64836.1"/>
    <property type="molecule type" value="Genomic_DNA"/>
</dbReference>
<protein>
    <submittedName>
        <fullName evidence="5">Putative ribonuclease H-like domain-containing protein</fullName>
    </submittedName>
</protein>
<evidence type="ECO:0000259" key="3">
    <source>
        <dbReference type="Pfam" id="PF07727"/>
    </source>
</evidence>
<organism evidence="5">
    <name type="scientific">Tanacetum cinerariifolium</name>
    <name type="common">Dalmatian daisy</name>
    <name type="synonym">Chrysanthemum cinerariifolium</name>
    <dbReference type="NCBI Taxonomy" id="118510"/>
    <lineage>
        <taxon>Eukaryota</taxon>
        <taxon>Viridiplantae</taxon>
        <taxon>Streptophyta</taxon>
        <taxon>Embryophyta</taxon>
        <taxon>Tracheophyta</taxon>
        <taxon>Spermatophyta</taxon>
        <taxon>Magnoliopsida</taxon>
        <taxon>eudicotyledons</taxon>
        <taxon>Gunneridae</taxon>
        <taxon>Pentapetalae</taxon>
        <taxon>asterids</taxon>
        <taxon>campanulids</taxon>
        <taxon>Asterales</taxon>
        <taxon>Asteraceae</taxon>
        <taxon>Asteroideae</taxon>
        <taxon>Anthemideae</taxon>
        <taxon>Anthemidinae</taxon>
        <taxon>Tanacetum</taxon>
    </lineage>
</organism>
<dbReference type="PANTHER" id="PTHR42648:SF32">
    <property type="entry name" value="RIBONUCLEASE H-LIKE DOMAIN, GAG-PRE-INTEGRASE DOMAIN PROTEIN-RELATED"/>
    <property type="match status" value="1"/>
</dbReference>
<dbReference type="GO" id="GO:0016787">
    <property type="term" value="F:hydrolase activity"/>
    <property type="evidence" value="ECO:0007669"/>
    <property type="project" value="UniProtKB-KW"/>
</dbReference>
<gene>
    <name evidence="5" type="ORF">Tci_136813</name>
</gene>
<dbReference type="Pfam" id="PF13976">
    <property type="entry name" value="gag_pre-integrs"/>
    <property type="match status" value="1"/>
</dbReference>
<evidence type="ECO:0000256" key="2">
    <source>
        <dbReference type="ARBA" id="ARBA00022801"/>
    </source>
</evidence>
<sequence length="743" mass="84561">MQENLQQALKDKGVIDSGYSRYMTSNISYLSNFKEISGGYVAFGRIQNVVRLQDILDESNLWHRRLGHINFKTMNKSVKGNLVRGFPSKVFENNLTCVACKKGKQHRASYKTKPVSSVSQPLQRVLVTKPYNKTPYELLLGRTPIIGFMRPFGCLVTIINTLDPLGNFDGKADERFLVGYSINSKAFRVSCSQTRIVQETLHINFLENQPSVAGSGPTWLFDIDTLTQSMNYEPIIVGINLILVQVSKNMLMQKKQGREMFNNITNEVTPASAPVTSGEQNSTNITNSFNAVGPFNSVVSPNFEIGGKSSFVDPSQYPNDPNMLSLEDITYSDDEEDVGAKANFSNLKTSIIISPILTTRVHKDHPVSQIFGNLSLAPQTRSMVWVLVDLPKGKRAIGSKWVFRNKKDERGIVFRNKARLVTQGHTQEERIDYEEVFAPVARIEAIRMFLAYASFMGFKVYQMDVKSAFLYETIKEMVYVCQPIGFEDLDYTDKVYKVVKTLYGLHQAPRAWYETLANYLLENDFQKGKIDQTLFIKKQKGDILLVYVYVDDIIFGSTNKVMCKVKQKEDRIFISQDKYVVEILRMFGLTDGKLASTSIDTKKPLLNDHDGKDVDVHTYRYLKGKPHLGFWYPKGLPFNLVAYSDSNYAGASLDMKFTTRGCQFLGNDVVRLQALIDRWKVIITEDTIRQALRLDDAYSVNYLPNEEIFTELGRMGYEKPSIKLTFYEAFFLAQSKFLIHTIL</sequence>
<dbReference type="AlphaFoldDB" id="A0A699GW28"/>
<dbReference type="InterPro" id="IPR025724">
    <property type="entry name" value="GAG-pre-integrase_dom"/>
</dbReference>
<name>A0A699GW28_TANCI</name>
<dbReference type="Pfam" id="PF07727">
    <property type="entry name" value="RVT_2"/>
    <property type="match status" value="1"/>
</dbReference>
<accession>A0A699GW28</accession>
<feature type="domain" description="Reverse transcriptase Ty1/copia-type" evidence="3">
    <location>
        <begin position="384"/>
        <end position="565"/>
    </location>
</feature>
<dbReference type="GO" id="GO:0046872">
    <property type="term" value="F:metal ion binding"/>
    <property type="evidence" value="ECO:0007669"/>
    <property type="project" value="UniProtKB-KW"/>
</dbReference>
<keyword evidence="2" id="KW-0378">Hydrolase</keyword>
<dbReference type="PANTHER" id="PTHR42648">
    <property type="entry name" value="TRANSPOSASE, PUTATIVE-RELATED"/>
    <property type="match status" value="1"/>
</dbReference>